<feature type="compositionally biased region" description="Gly residues" evidence="2">
    <location>
        <begin position="81"/>
        <end position="91"/>
    </location>
</feature>
<dbReference type="EMBL" id="BSOB01000063">
    <property type="protein sequence ID" value="GLQ95536.1"/>
    <property type="molecule type" value="Genomic_DNA"/>
</dbReference>
<dbReference type="RefSeq" id="WP_284323222.1">
    <property type="nucleotide sequence ID" value="NZ_BSOB01000063.1"/>
</dbReference>
<evidence type="ECO:0000256" key="2">
    <source>
        <dbReference type="SAM" id="MobiDB-lite"/>
    </source>
</evidence>
<dbReference type="Proteomes" id="UP001156670">
    <property type="component" value="Unassembled WGS sequence"/>
</dbReference>
<accession>A0ABQ5XVN3</accession>
<evidence type="ECO:0000259" key="4">
    <source>
        <dbReference type="Pfam" id="PF25023"/>
    </source>
</evidence>
<dbReference type="InterPro" id="IPR022385">
    <property type="entry name" value="Rhs_assc_core"/>
</dbReference>
<feature type="domain" description="Teneurin-like YD-shell" evidence="4">
    <location>
        <begin position="732"/>
        <end position="1154"/>
    </location>
</feature>
<dbReference type="Gene3D" id="3.90.930.1">
    <property type="match status" value="1"/>
</dbReference>
<feature type="domain" description="DUF6531" evidence="3">
    <location>
        <begin position="163"/>
        <end position="246"/>
    </location>
</feature>
<comment type="caution">
    <text evidence="5">The sequence shown here is derived from an EMBL/GenBank/DDBJ whole genome shotgun (WGS) entry which is preliminary data.</text>
</comment>
<keyword evidence="1" id="KW-0677">Repeat</keyword>
<dbReference type="InterPro" id="IPR056823">
    <property type="entry name" value="TEN-like_YD-shell"/>
</dbReference>
<evidence type="ECO:0000259" key="3">
    <source>
        <dbReference type="Pfam" id="PF20148"/>
    </source>
</evidence>
<proteinExistence type="predicted"/>
<dbReference type="PANTHER" id="PTHR32305">
    <property type="match status" value="1"/>
</dbReference>
<dbReference type="Pfam" id="PF25023">
    <property type="entry name" value="TEN_YD-shell"/>
    <property type="match status" value="1"/>
</dbReference>
<feature type="region of interest" description="Disordered" evidence="2">
    <location>
        <begin position="132"/>
        <end position="164"/>
    </location>
</feature>
<organism evidence="5 6">
    <name type="scientific">Dyella acidisoli</name>
    <dbReference type="NCBI Taxonomy" id="1867834"/>
    <lineage>
        <taxon>Bacteria</taxon>
        <taxon>Pseudomonadati</taxon>
        <taxon>Pseudomonadota</taxon>
        <taxon>Gammaproteobacteria</taxon>
        <taxon>Lysobacterales</taxon>
        <taxon>Rhodanobacteraceae</taxon>
        <taxon>Dyella</taxon>
    </lineage>
</organism>
<protein>
    <recommendedName>
        <fullName evidence="7">RHS repeat-associated core domain-containing protein</fullName>
    </recommendedName>
</protein>
<evidence type="ECO:0000256" key="1">
    <source>
        <dbReference type="ARBA" id="ARBA00022737"/>
    </source>
</evidence>
<name>A0ABQ5XVN3_9GAMM</name>
<dbReference type="NCBIfam" id="TIGR03696">
    <property type="entry name" value="Rhs_assc_core"/>
    <property type="match status" value="1"/>
</dbReference>
<dbReference type="PRINTS" id="PR00394">
    <property type="entry name" value="RHSPROTEIN"/>
</dbReference>
<keyword evidence="6" id="KW-1185">Reference proteome</keyword>
<evidence type="ECO:0000313" key="5">
    <source>
        <dbReference type="EMBL" id="GLQ95536.1"/>
    </source>
</evidence>
<dbReference type="PANTHER" id="PTHR32305:SF15">
    <property type="entry name" value="PROTEIN RHSA-RELATED"/>
    <property type="match status" value="1"/>
</dbReference>
<feature type="region of interest" description="Disordered" evidence="2">
    <location>
        <begin position="72"/>
        <end position="92"/>
    </location>
</feature>
<gene>
    <name evidence="5" type="ORF">GCM10007901_44920</name>
</gene>
<evidence type="ECO:0008006" key="7">
    <source>
        <dbReference type="Google" id="ProtNLM"/>
    </source>
</evidence>
<reference evidence="6" key="1">
    <citation type="journal article" date="2019" name="Int. J. Syst. Evol. Microbiol.">
        <title>The Global Catalogue of Microorganisms (GCM) 10K type strain sequencing project: providing services to taxonomists for standard genome sequencing and annotation.</title>
        <authorList>
            <consortium name="The Broad Institute Genomics Platform"/>
            <consortium name="The Broad Institute Genome Sequencing Center for Infectious Disease"/>
            <person name="Wu L."/>
            <person name="Ma J."/>
        </authorList>
    </citation>
    <scope>NUCLEOTIDE SEQUENCE [LARGE SCALE GENOMIC DNA]</scope>
    <source>
        <strain evidence="6">NBRC 111980</strain>
    </source>
</reference>
<dbReference type="InterPro" id="IPR050708">
    <property type="entry name" value="T6SS_VgrG/RHS"/>
</dbReference>
<evidence type="ECO:0000313" key="6">
    <source>
        <dbReference type="Proteomes" id="UP001156670"/>
    </source>
</evidence>
<dbReference type="Gene3D" id="2.180.10.10">
    <property type="entry name" value="RHS repeat-associated core"/>
    <property type="match status" value="2"/>
</dbReference>
<dbReference type="Pfam" id="PF20148">
    <property type="entry name" value="DUF6531"/>
    <property type="match status" value="1"/>
</dbReference>
<feature type="compositionally biased region" description="Polar residues" evidence="2">
    <location>
        <begin position="146"/>
        <end position="159"/>
    </location>
</feature>
<sequence>MAKISNLSKFFSLARAGEKGANAPLNVRTPAAKHTQRRPSRINSKLTIALVGLVAVAGINNQLVSVAHADDAVPTKNNDNDGGGGGGGVGGVTNAPPVNVPGYIPPSVYPTQITLGPGQGYVGPIIEPVGMGPSGGGSIHTPANKAPTSKKNQNSNPCPDNQGDPIMMSTGNKALSVTEFSLPGEMGLKFERFYNSKSYGGELSIGGWQTSIDFHLYGTECSNGGGYRPNCAPVTLLRPDGSTLNFSLVTPVAATSTPVQVTGPFNGAGTALLTYNASNNTYVVQDEDSHVLTFNSSGALLSINDLAGVGWTITHPNSSTTVVTHTSGQSYTIAITGGTDALGDTVQTTVTDPAGNAYVYNTTITVASIVLYSSLGRINSVTYPGSPTTTVSYTYISPSSTLADLLTGVAYNGIAHDVTTYDSSGNANSTSMADGTQNTSIAYSSNSVGRVATVTNALGHVSVYQYNSSGLLVSITGDASAHCTASYASVTYDANGNMSSSTDNNGNVTEYTYASNGLLQQEVENPGASQRVTNFVWDTTPGANRLLSVTVVGYLETSYTYNAQGRLASIAKTNLSSNGVANQAQTTTYSYALSANGLVTSKTITLPSPSNSNTITYSYNSEGFETSETNVLGQSTTYSNFTGRGLPQTVTTENGDVNNYGYNAGRLTTISHTHDGATNTGYVYYDANSRQISEIVLFDNEITTNSYDADFKLLSSKWTGPSGAVITKGYSYDNNGDVTSVSWTRQGVSAADLITHTSYDELGRPIVQSGNHGQSLTTAYDRNGNVASVTDAAGNVTSHKYDAFNRLQSSVDATGRSTSYTYDLGDNTLQVTDPRGLSTTYRPDAFGDLWSINSPDTGTTSYAFDAFGRRTSKTTNDGVTTTYSYDTLNRVTSFSAGGKTITYAYDSCTYGKGYLCSFTDPTGTTSYTYYIEGTLASKSWSDGSLSNSTSYAYDGMNRLLQISEGGIITVNYALIDNQVGSVNLSYYGHSANVVSSVTYDAVRHPIGWTYGNGVQRSQAYDNDGRITSITSTIGSSTVQSLSYAWDSLNRITGITNGAYPVVSQNFTYDSLYRLTGMTGPAPVTLTYDPNGNRTQQDWKTNDAVTISSSSNQMTARGTHSYTYNANGSRATDTVSGVTTTYNYDPFGNLSSAGRPTAISNCETNGTCPTYPAGTTAYVSNALGQRIIEDGPNGFELFNYGIDGQLTGENVVPSSGSSTSNYYVYLNGEPVALVNNENTLYYVHDDHHGRPEEITNSSGSMVWLGLNYAFDRSILVEGIQNVDIGLPGQVYDSNTGNWSNGFRDYDSSNGRFLESDPIGLSGGVNTYAYVGGDPLDNVDPSGLATMVLVGGSTAGNPFGHVALAFTGQGVYSYGTGTAFGSSTTDYLAKQATYRSTTAYVLNTTPEQEQKMIDYLQSNYSPQSGGKYSVLRHDCATAANGALSAAGIGDGIIDGAAQAGGILLPQLPSTSAMIAASYPGASIVQIPQGGSAPSFLGSFNPMVH</sequence>
<dbReference type="InterPro" id="IPR045351">
    <property type="entry name" value="DUF6531"/>
</dbReference>
<dbReference type="InterPro" id="IPR006530">
    <property type="entry name" value="YD"/>
</dbReference>
<dbReference type="NCBIfam" id="TIGR01643">
    <property type="entry name" value="YD_repeat_2x"/>
    <property type="match status" value="4"/>
</dbReference>